<evidence type="ECO:0000313" key="2">
    <source>
        <dbReference type="EMBL" id="GBO32195.1"/>
    </source>
</evidence>
<keyword evidence="1" id="KW-1133">Transmembrane helix</keyword>
<dbReference type="Proteomes" id="UP000499080">
    <property type="component" value="Unassembled WGS sequence"/>
</dbReference>
<dbReference type="EMBL" id="BGPR01055647">
    <property type="protein sequence ID" value="GBO32195.1"/>
    <property type="molecule type" value="Genomic_DNA"/>
</dbReference>
<feature type="transmembrane region" description="Helical" evidence="1">
    <location>
        <begin position="77"/>
        <end position="98"/>
    </location>
</feature>
<accession>A0A4Y2W4G3</accession>
<proteinExistence type="predicted"/>
<keyword evidence="1" id="KW-0472">Membrane</keyword>
<organism evidence="2 3">
    <name type="scientific">Araneus ventricosus</name>
    <name type="common">Orbweaver spider</name>
    <name type="synonym">Epeira ventricosa</name>
    <dbReference type="NCBI Taxonomy" id="182803"/>
    <lineage>
        <taxon>Eukaryota</taxon>
        <taxon>Metazoa</taxon>
        <taxon>Ecdysozoa</taxon>
        <taxon>Arthropoda</taxon>
        <taxon>Chelicerata</taxon>
        <taxon>Arachnida</taxon>
        <taxon>Araneae</taxon>
        <taxon>Araneomorphae</taxon>
        <taxon>Entelegynae</taxon>
        <taxon>Araneoidea</taxon>
        <taxon>Araneidae</taxon>
        <taxon>Araneus</taxon>
    </lineage>
</organism>
<reference evidence="2 3" key="1">
    <citation type="journal article" date="2019" name="Sci. Rep.">
        <title>Orb-weaving spider Araneus ventricosus genome elucidates the spidroin gene catalogue.</title>
        <authorList>
            <person name="Kono N."/>
            <person name="Nakamura H."/>
            <person name="Ohtoshi R."/>
            <person name="Moran D.A.P."/>
            <person name="Shinohara A."/>
            <person name="Yoshida Y."/>
            <person name="Fujiwara M."/>
            <person name="Mori M."/>
            <person name="Tomita M."/>
            <person name="Arakawa K."/>
        </authorList>
    </citation>
    <scope>NUCLEOTIDE SEQUENCE [LARGE SCALE GENOMIC DNA]</scope>
</reference>
<protein>
    <submittedName>
        <fullName evidence="2">Uncharacterized protein</fullName>
    </submittedName>
</protein>
<name>A0A4Y2W4G3_ARAVE</name>
<comment type="caution">
    <text evidence="2">The sequence shown here is derived from an EMBL/GenBank/DDBJ whole genome shotgun (WGS) entry which is preliminary data.</text>
</comment>
<sequence>MVLSQHLEVVDSLGHYSSGANLSRSTVLASLSVDYLSTRSGGRTKNKSTKILPAVIGLASRSSSDCHPPISPTPRSLFGRVLFLGLYLLYSFCFALWLDVRVLQLFGNQLGSTTLGERHFRF</sequence>
<evidence type="ECO:0000256" key="1">
    <source>
        <dbReference type="SAM" id="Phobius"/>
    </source>
</evidence>
<evidence type="ECO:0000313" key="3">
    <source>
        <dbReference type="Proteomes" id="UP000499080"/>
    </source>
</evidence>
<keyword evidence="3" id="KW-1185">Reference proteome</keyword>
<keyword evidence="1" id="KW-0812">Transmembrane</keyword>
<dbReference type="AlphaFoldDB" id="A0A4Y2W4G3"/>
<gene>
    <name evidence="2" type="ORF">AVEN_256494_1</name>
</gene>